<comment type="caution">
    <text evidence="3">The sequence shown here is derived from an EMBL/GenBank/DDBJ whole genome shotgun (WGS) entry which is preliminary data.</text>
</comment>
<evidence type="ECO:0000313" key="3">
    <source>
        <dbReference type="EMBL" id="NBE54744.1"/>
    </source>
</evidence>
<evidence type="ECO:0000256" key="2">
    <source>
        <dbReference type="SAM" id="Phobius"/>
    </source>
</evidence>
<feature type="transmembrane region" description="Helical" evidence="2">
    <location>
        <begin position="7"/>
        <end position="26"/>
    </location>
</feature>
<sequence>MRRKVLIAFLALCVVWIVGVVVWVAVRLLTPPPPDPWEDEERKAGMHHEQHHESERYYIPDSYRTEKDGSVVLRYKLLGSIDSGVGDFRRTYDLDDRPKKTGPTEETYTDRVGGMRRTITFVYPSSFDPDDVDEAAARVTVRAVPE</sequence>
<keyword evidence="2" id="KW-0812">Transmembrane</keyword>
<accession>A0A964XMP1</accession>
<feature type="compositionally biased region" description="Basic and acidic residues" evidence="1">
    <location>
        <begin position="40"/>
        <end position="59"/>
    </location>
</feature>
<dbReference type="AlphaFoldDB" id="A0A964XMP1"/>
<name>A0A964XMP1_9ACTN</name>
<reference evidence="3" key="1">
    <citation type="submission" date="2020-01" db="EMBL/GenBank/DDBJ databases">
        <title>Whole-genome analyses of novel actinobacteria.</title>
        <authorList>
            <person name="Sahin N."/>
        </authorList>
    </citation>
    <scope>NUCLEOTIDE SEQUENCE</scope>
    <source>
        <strain evidence="3">YC537</strain>
    </source>
</reference>
<dbReference type="OrthoDB" id="4248203at2"/>
<dbReference type="Proteomes" id="UP000598297">
    <property type="component" value="Unassembled WGS sequence"/>
</dbReference>
<keyword evidence="4" id="KW-1185">Reference proteome</keyword>
<proteinExistence type="predicted"/>
<evidence type="ECO:0000256" key="1">
    <source>
        <dbReference type="SAM" id="MobiDB-lite"/>
    </source>
</evidence>
<keyword evidence="2" id="KW-1133">Transmembrane helix</keyword>
<gene>
    <name evidence="3" type="ORF">GUY60_25625</name>
</gene>
<dbReference type="RefSeq" id="WP_161701850.1">
    <property type="nucleotide sequence ID" value="NZ_JAAAHS010000246.1"/>
</dbReference>
<feature type="region of interest" description="Disordered" evidence="1">
    <location>
        <begin position="34"/>
        <end position="59"/>
    </location>
</feature>
<keyword evidence="2" id="KW-0472">Membrane</keyword>
<evidence type="ECO:0000313" key="4">
    <source>
        <dbReference type="Proteomes" id="UP000598297"/>
    </source>
</evidence>
<dbReference type="EMBL" id="JAAAHS010000246">
    <property type="protein sequence ID" value="NBE54744.1"/>
    <property type="molecule type" value="Genomic_DNA"/>
</dbReference>
<protein>
    <submittedName>
        <fullName evidence="3">Uncharacterized protein</fullName>
    </submittedName>
</protein>
<organism evidence="3 4">
    <name type="scientific">Streptomyces boluensis</name>
    <dbReference type="NCBI Taxonomy" id="1775135"/>
    <lineage>
        <taxon>Bacteria</taxon>
        <taxon>Bacillati</taxon>
        <taxon>Actinomycetota</taxon>
        <taxon>Actinomycetes</taxon>
        <taxon>Kitasatosporales</taxon>
        <taxon>Streptomycetaceae</taxon>
        <taxon>Streptomyces</taxon>
    </lineage>
</organism>